<feature type="compositionally biased region" description="Pro residues" evidence="1">
    <location>
        <begin position="8"/>
        <end position="17"/>
    </location>
</feature>
<dbReference type="Pfam" id="PF09791">
    <property type="entry name" value="Oxidored-like"/>
    <property type="match status" value="1"/>
</dbReference>
<gene>
    <name evidence="3" type="ORF">SAMN05445850_6024</name>
</gene>
<protein>
    <submittedName>
        <fullName evidence="3">Oxidoreductase-like protein, N-terminal</fullName>
    </submittedName>
</protein>
<feature type="region of interest" description="Disordered" evidence="1">
    <location>
        <begin position="1"/>
        <end position="21"/>
    </location>
</feature>
<evidence type="ECO:0000313" key="4">
    <source>
        <dbReference type="Proteomes" id="UP000199365"/>
    </source>
</evidence>
<dbReference type="Proteomes" id="UP000199365">
    <property type="component" value="Unassembled WGS sequence"/>
</dbReference>
<accession>A0A1H1JYR4</accession>
<proteinExistence type="predicted"/>
<dbReference type="AlphaFoldDB" id="A0A1H1JYR4"/>
<feature type="domain" description="Oxidoreductase-like" evidence="2">
    <location>
        <begin position="12"/>
        <end position="50"/>
    </location>
</feature>
<dbReference type="EMBL" id="FNKX01000002">
    <property type="protein sequence ID" value="SDR55188.1"/>
    <property type="molecule type" value="Genomic_DNA"/>
</dbReference>
<keyword evidence="4" id="KW-1185">Reference proteome</keyword>
<feature type="region of interest" description="Disordered" evidence="1">
    <location>
        <begin position="51"/>
        <end position="91"/>
    </location>
</feature>
<dbReference type="STRING" id="157910.SAMN05445850_6024"/>
<dbReference type="RefSeq" id="WP_090809369.1">
    <property type="nucleotide sequence ID" value="NZ_FNKX01000002.1"/>
</dbReference>
<evidence type="ECO:0000313" key="3">
    <source>
        <dbReference type="EMBL" id="SDR55188.1"/>
    </source>
</evidence>
<organism evidence="3 4">
    <name type="scientific">Paraburkholderia tuberum</name>
    <dbReference type="NCBI Taxonomy" id="157910"/>
    <lineage>
        <taxon>Bacteria</taxon>
        <taxon>Pseudomonadati</taxon>
        <taxon>Pseudomonadota</taxon>
        <taxon>Betaproteobacteria</taxon>
        <taxon>Burkholderiales</taxon>
        <taxon>Burkholderiaceae</taxon>
        <taxon>Paraburkholderia</taxon>
    </lineage>
</organism>
<sequence>MPRATPSDDPPPQPPVRPDLDDCCHSGCTQCVFDLYDEALERYELALAAWHKRQAQKARPARRPDTQGAKSKPQADARRSTPTRGKPSPRR</sequence>
<reference evidence="4" key="1">
    <citation type="submission" date="2016-10" db="EMBL/GenBank/DDBJ databases">
        <authorList>
            <person name="Varghese N."/>
            <person name="Submissions S."/>
        </authorList>
    </citation>
    <scope>NUCLEOTIDE SEQUENCE [LARGE SCALE GENOMIC DNA]</scope>
    <source>
        <strain evidence="4">DUS833</strain>
    </source>
</reference>
<feature type="compositionally biased region" description="Basic residues" evidence="1">
    <location>
        <begin position="51"/>
        <end position="61"/>
    </location>
</feature>
<evidence type="ECO:0000259" key="2">
    <source>
        <dbReference type="Pfam" id="PF09791"/>
    </source>
</evidence>
<dbReference type="InterPro" id="IPR019180">
    <property type="entry name" value="Oxidoreductase-like_N"/>
</dbReference>
<name>A0A1H1JYR4_9BURK</name>
<evidence type="ECO:0000256" key="1">
    <source>
        <dbReference type="SAM" id="MobiDB-lite"/>
    </source>
</evidence>